<comment type="caution">
    <text evidence="1">The sequence shown here is derived from an EMBL/GenBank/DDBJ whole genome shotgun (WGS) entry which is preliminary data.</text>
</comment>
<reference evidence="2" key="1">
    <citation type="journal article" date="2019" name="Int. J. Syst. Evol. Microbiol.">
        <title>The Global Catalogue of Microorganisms (GCM) 10K type strain sequencing project: providing services to taxonomists for standard genome sequencing and annotation.</title>
        <authorList>
            <consortium name="The Broad Institute Genomics Platform"/>
            <consortium name="The Broad Institute Genome Sequencing Center for Infectious Disease"/>
            <person name="Wu L."/>
            <person name="Ma J."/>
        </authorList>
    </citation>
    <scope>NUCLEOTIDE SEQUENCE [LARGE SCALE GENOMIC DNA]</scope>
    <source>
        <strain evidence="2">CGMCC 4.7683</strain>
    </source>
</reference>
<keyword evidence="2" id="KW-1185">Reference proteome</keyword>
<dbReference type="Proteomes" id="UP000635387">
    <property type="component" value="Unassembled WGS sequence"/>
</dbReference>
<evidence type="ECO:0000313" key="1">
    <source>
        <dbReference type="EMBL" id="GHH37310.1"/>
    </source>
</evidence>
<sequence length="149" mass="16357">MEVVLVGASAWSVRGRFGGDPEAALDAMKARVFAEGDYLWEEDELGRPDSVDELYEVESVQESGTHSVLDVHEFISATGEDDFGTIRPLTDAELLAAFGTEEPSVEGFDELDKAGRLPYERRPRWSANCALLYENDVAVELAIWGVSGD</sequence>
<evidence type="ECO:0000313" key="2">
    <source>
        <dbReference type="Proteomes" id="UP000635387"/>
    </source>
</evidence>
<organism evidence="1 2">
    <name type="scientific">Amycolatopsis oliviviridis</name>
    <dbReference type="NCBI Taxonomy" id="1471590"/>
    <lineage>
        <taxon>Bacteria</taxon>
        <taxon>Bacillati</taxon>
        <taxon>Actinomycetota</taxon>
        <taxon>Actinomycetes</taxon>
        <taxon>Pseudonocardiales</taxon>
        <taxon>Pseudonocardiaceae</taxon>
        <taxon>Amycolatopsis</taxon>
    </lineage>
</organism>
<protein>
    <submittedName>
        <fullName evidence="1">Uncharacterized protein</fullName>
    </submittedName>
</protein>
<accession>A0ABQ3MCL9</accession>
<dbReference type="EMBL" id="BNAY01000015">
    <property type="protein sequence ID" value="GHH37310.1"/>
    <property type="molecule type" value="Genomic_DNA"/>
</dbReference>
<gene>
    <name evidence="1" type="ORF">GCM10017790_81490</name>
</gene>
<name>A0ABQ3MCL9_9PSEU</name>
<proteinExistence type="predicted"/>